<dbReference type="PANTHER" id="PTHR38409">
    <property type="entry name" value="MDM10-COMPLEMENTING PROTEIN 1"/>
    <property type="match status" value="1"/>
</dbReference>
<dbReference type="PANTHER" id="PTHR38409:SF1">
    <property type="entry name" value="MITOCHONDRIAL ADAPTER PROTEIN MCP1"/>
    <property type="match status" value="1"/>
</dbReference>
<keyword evidence="2" id="KW-1185">Reference proteome</keyword>
<name>A0A8H4ET10_GIGMA</name>
<dbReference type="InterPro" id="IPR039960">
    <property type="entry name" value="MCP1"/>
</dbReference>
<dbReference type="Pfam" id="PF07950">
    <property type="entry name" value="MCP1_TM"/>
    <property type="match status" value="1"/>
</dbReference>
<dbReference type="InterPro" id="IPR012472">
    <property type="entry name" value="MCP1_TM"/>
</dbReference>
<dbReference type="Proteomes" id="UP000439903">
    <property type="component" value="Unassembled WGS sequence"/>
</dbReference>
<proteinExistence type="predicted"/>
<sequence>MSHSKPASTNTNTNTNGSPLPIVTVSKVYGYLTLVQAGTAVVFTTFLVTHLSATAVAVIGGIELTNKTIVLGRVYYQNRLLEPIVVFGSLWGHVLSGLIKRGIKLYWKYKKQDVRKLTGEVHEKVEKIITDEKNEQGAIVRKITTKTTTTITGSPISRAIVLLLPYHRLTGYLLIPSVLSHAFIHRALPKRHFGDSSMINATYVTLALKKWPRSSYLAFTVLIGLGVYHICSGAPVVYRILKGKILKNGDKQASEATKKQLRIIRNGVIVSSVGLLVTGLFVIGGKFRHDNIRIPLRSEYLKVYGRVCPPDWVRN</sequence>
<dbReference type="AlphaFoldDB" id="A0A8H4ET10"/>
<reference evidence="1 2" key="1">
    <citation type="journal article" date="2019" name="Environ. Microbiol.">
        <title>At the nexus of three kingdoms: the genome of the mycorrhizal fungus Gigaspora margarita provides insights into plant, endobacterial and fungal interactions.</title>
        <authorList>
            <person name="Venice F."/>
            <person name="Ghignone S."/>
            <person name="Salvioli di Fossalunga A."/>
            <person name="Amselem J."/>
            <person name="Novero M."/>
            <person name="Xianan X."/>
            <person name="Sedzielewska Toro K."/>
            <person name="Morin E."/>
            <person name="Lipzen A."/>
            <person name="Grigoriev I.V."/>
            <person name="Henrissat B."/>
            <person name="Martin F.M."/>
            <person name="Bonfante P."/>
        </authorList>
    </citation>
    <scope>NUCLEOTIDE SEQUENCE [LARGE SCALE GENOMIC DNA]</scope>
    <source>
        <strain evidence="1 2">BEG34</strain>
    </source>
</reference>
<dbReference type="GO" id="GO:0055088">
    <property type="term" value="P:lipid homeostasis"/>
    <property type="evidence" value="ECO:0007669"/>
    <property type="project" value="InterPro"/>
</dbReference>
<dbReference type="EMBL" id="WTPW01000097">
    <property type="protein sequence ID" value="KAF0548426.1"/>
    <property type="molecule type" value="Genomic_DNA"/>
</dbReference>
<evidence type="ECO:0000313" key="2">
    <source>
        <dbReference type="Proteomes" id="UP000439903"/>
    </source>
</evidence>
<accession>A0A8H4ET10</accession>
<protein>
    <submittedName>
        <fullName evidence="1">Uncharacterized protein</fullName>
    </submittedName>
</protein>
<comment type="caution">
    <text evidence="1">The sequence shown here is derived from an EMBL/GenBank/DDBJ whole genome shotgun (WGS) entry which is preliminary data.</text>
</comment>
<gene>
    <name evidence="1" type="ORF">F8M41_026131</name>
</gene>
<organism evidence="1 2">
    <name type="scientific">Gigaspora margarita</name>
    <dbReference type="NCBI Taxonomy" id="4874"/>
    <lineage>
        <taxon>Eukaryota</taxon>
        <taxon>Fungi</taxon>
        <taxon>Fungi incertae sedis</taxon>
        <taxon>Mucoromycota</taxon>
        <taxon>Glomeromycotina</taxon>
        <taxon>Glomeromycetes</taxon>
        <taxon>Diversisporales</taxon>
        <taxon>Gigasporaceae</taxon>
        <taxon>Gigaspora</taxon>
    </lineage>
</organism>
<evidence type="ECO:0000313" key="1">
    <source>
        <dbReference type="EMBL" id="KAF0548426.1"/>
    </source>
</evidence>
<dbReference type="OrthoDB" id="10259513at2759"/>